<feature type="transmembrane region" description="Helical" evidence="1">
    <location>
        <begin position="9"/>
        <end position="30"/>
    </location>
</feature>
<organism evidence="2 3">
    <name type="scientific">Mycoplasma crocodyli (strain ATCC 51981 / MP145)</name>
    <dbReference type="NCBI Taxonomy" id="512564"/>
    <lineage>
        <taxon>Bacteria</taxon>
        <taxon>Bacillati</taxon>
        <taxon>Mycoplasmatota</taxon>
        <taxon>Mollicutes</taxon>
        <taxon>Mycoplasmataceae</taxon>
        <taxon>Mycoplasma</taxon>
    </lineage>
</organism>
<protein>
    <submittedName>
        <fullName evidence="2">Uncharacterized protein</fullName>
    </submittedName>
</protein>
<name>D5E4V0_MYCCM</name>
<dbReference type="AlphaFoldDB" id="D5E4V0"/>
<proteinExistence type="predicted"/>
<reference evidence="2 3" key="3">
    <citation type="journal article" date="2011" name="J. Bacteriol.">
        <title>Genome sequences of Mycoplasma alligatoris A21JP2T and Mycoplasma crocodyli MP145T.</title>
        <authorList>
            <person name="Brown D.R."/>
            <person name="Farmerie W.G."/>
            <person name="May M."/>
            <person name="Benders G.A."/>
            <person name="Durkin A.S."/>
            <person name="Hlavinka K."/>
            <person name="Hostetler J."/>
            <person name="Jackson J."/>
            <person name="Johnson J."/>
            <person name="Miller R.H."/>
            <person name="Paralanov V."/>
            <person name="Radune D."/>
            <person name="Szczypinski B."/>
            <person name="Glass J.I."/>
        </authorList>
    </citation>
    <scope>NUCLEOTIDE SEQUENCE [LARGE SCALE GENOMIC DNA]</scope>
    <source>
        <strain evidence="3">ATCC 51981 / MP145</strain>
    </source>
</reference>
<sequence length="164" mass="19526">MKNKKIIKILAKIFATISLSLSLGSLFYFVPIHIRTIQQNNYFNEVNYSNDNIKKEFNIVKNGDKISIKINKNADKKIVDYLKYYGLNNIELVPFYYDDSNKKVFLTPTKIIQIDLNNLNKEIELNINKEFKYYKISLNTKGVIYPKKIDEYKWYVLYQDDKQL</sequence>
<accession>D5E4V0</accession>
<dbReference type="Proteomes" id="UP000001845">
    <property type="component" value="Chromosome"/>
</dbReference>
<keyword evidence="1" id="KW-0472">Membrane</keyword>
<dbReference type="HOGENOM" id="CLU_1617179_0_0_14"/>
<dbReference type="RefSeq" id="WP_013054508.1">
    <property type="nucleotide sequence ID" value="NC_014014.1"/>
</dbReference>
<dbReference type="EMBL" id="CP001991">
    <property type="protein sequence ID" value="ADE19732.1"/>
    <property type="molecule type" value="Genomic_DNA"/>
</dbReference>
<dbReference type="STRING" id="512564.MCRO_0119"/>
<reference evidence="3" key="1">
    <citation type="submission" date="2010-03" db="EMBL/GenBank/DDBJ databases">
        <title>The complete genome of Mycoplasma crocodyli MP145.</title>
        <authorList>
            <person name="Glass J.I."/>
            <person name="Durkin A.S."/>
            <person name="Hostetler J."/>
            <person name="Jackson J."/>
            <person name="Johnson J."/>
            <person name="May M.A."/>
            <person name="Paralanov V."/>
            <person name="Radune D."/>
            <person name="Szczypinski B."/>
            <person name="Brown D.R."/>
        </authorList>
    </citation>
    <scope>NUCLEOTIDE SEQUENCE [LARGE SCALE GENOMIC DNA]</scope>
    <source>
        <strain evidence="3">ATCC 51981 / MP145</strain>
    </source>
</reference>
<evidence type="ECO:0000256" key="1">
    <source>
        <dbReference type="SAM" id="Phobius"/>
    </source>
</evidence>
<keyword evidence="3" id="KW-1185">Reference proteome</keyword>
<gene>
    <name evidence="2" type="ordered locus">MCRO_0119</name>
</gene>
<keyword evidence="1" id="KW-0812">Transmembrane</keyword>
<reference key="2">
    <citation type="submission" date="2010-03" db="EMBL/GenBank/DDBJ databases">
        <authorList>
            <person name="Ma Z."/>
            <person name="Wang X."/>
            <person name="Liu H."/>
        </authorList>
    </citation>
    <scope>NUCLEOTIDE SEQUENCE</scope>
    <source>
        <strain>MP145</strain>
    </source>
</reference>
<keyword evidence="1" id="KW-1133">Transmembrane helix</keyword>
<dbReference type="KEGG" id="mcd:MCRO_0119"/>
<evidence type="ECO:0000313" key="2">
    <source>
        <dbReference type="EMBL" id="ADE19732.1"/>
    </source>
</evidence>
<evidence type="ECO:0000313" key="3">
    <source>
        <dbReference type="Proteomes" id="UP000001845"/>
    </source>
</evidence>